<gene>
    <name evidence="7" type="ORF">H171_3918</name>
</gene>
<evidence type="ECO:0000256" key="5">
    <source>
        <dbReference type="ARBA" id="ARBA00022683"/>
    </source>
</evidence>
<dbReference type="InterPro" id="IPR000032">
    <property type="entry name" value="HPr-like"/>
</dbReference>
<comment type="caution">
    <text evidence="7">The sequence shown here is derived from an EMBL/GenBank/DDBJ whole genome shotgun (WGS) entry which is preliminary data.</text>
</comment>
<dbReference type="PROSITE" id="PS51350">
    <property type="entry name" value="PTS_HPR_DOM"/>
    <property type="match status" value="1"/>
</dbReference>
<dbReference type="Pfam" id="PF00381">
    <property type="entry name" value="PTS-HPr"/>
    <property type="match status" value="1"/>
</dbReference>
<dbReference type="GO" id="GO:0005737">
    <property type="term" value="C:cytoplasm"/>
    <property type="evidence" value="ECO:0007669"/>
    <property type="project" value="UniProtKB-SubCell"/>
</dbReference>
<dbReference type="Gene3D" id="3.30.1340.10">
    <property type="entry name" value="HPr-like"/>
    <property type="match status" value="1"/>
</dbReference>
<comment type="subcellular location">
    <subcellularLocation>
        <location evidence="2">Cytoplasm</location>
    </subcellularLocation>
</comment>
<dbReference type="GO" id="GO:0009401">
    <property type="term" value="P:phosphoenolpyruvate-dependent sugar phosphotransferase system"/>
    <property type="evidence" value="ECO:0007669"/>
    <property type="project" value="UniProtKB-KW"/>
</dbReference>
<evidence type="ECO:0000313" key="8">
    <source>
        <dbReference type="Proteomes" id="UP000231092"/>
    </source>
</evidence>
<protein>
    <recommendedName>
        <fullName evidence="3">Phosphocarrier protein HPr</fullName>
    </recommendedName>
</protein>
<organism evidence="7 8">
    <name type="scientific">[Clostridium] celerecrescens 18A</name>
    <dbReference type="NCBI Taxonomy" id="1286362"/>
    <lineage>
        <taxon>Bacteria</taxon>
        <taxon>Bacillati</taxon>
        <taxon>Bacillota</taxon>
        <taxon>Clostridia</taxon>
        <taxon>Lachnospirales</taxon>
        <taxon>Lachnospiraceae</taxon>
        <taxon>Lacrimispora</taxon>
    </lineage>
</organism>
<keyword evidence="4" id="KW-0963">Cytoplasm</keyword>
<dbReference type="EMBL" id="PGET01000001">
    <property type="protein sequence ID" value="PJJ30318.1"/>
    <property type="molecule type" value="Genomic_DNA"/>
</dbReference>
<proteinExistence type="predicted"/>
<comment type="function">
    <text evidence="1">General (non sugar-specific) component of the phosphoenolpyruvate-dependent sugar phosphotransferase system (sugar PTS). This major carbohydrate active-transport system catalyzes the phosphorylation of incoming sugar substrates concomitantly with their translocation across the cell membrane. The phosphoryl group from phosphoenolpyruvate (PEP) is transferred to the phosphoryl carrier protein HPr by enzyme I. Phospho-HPr then transfers it to the PTS EIIA domain.</text>
</comment>
<dbReference type="InterPro" id="IPR035895">
    <property type="entry name" value="HPr-like_sf"/>
</dbReference>
<dbReference type="RefSeq" id="WP_100306585.1">
    <property type="nucleotide sequence ID" value="NZ_PGET01000001.1"/>
</dbReference>
<dbReference type="PROSITE" id="PS00369">
    <property type="entry name" value="PTS_HPR_HIS"/>
    <property type="match status" value="1"/>
</dbReference>
<feature type="domain" description="HPr" evidence="6">
    <location>
        <begin position="1"/>
        <end position="87"/>
    </location>
</feature>
<sequence>MKQFEFVVQDAMGIHARPAADMAAAAKKFISHILLKKEEMEADLKNPLAIMRLAVRQKERVTITATGDDENQAIEQLKDLIANIGLSQDR</sequence>
<evidence type="ECO:0000256" key="4">
    <source>
        <dbReference type="ARBA" id="ARBA00022490"/>
    </source>
</evidence>
<evidence type="ECO:0000313" key="7">
    <source>
        <dbReference type="EMBL" id="PJJ30318.1"/>
    </source>
</evidence>
<dbReference type="PRINTS" id="PR00107">
    <property type="entry name" value="PHOSPHOCPHPR"/>
</dbReference>
<reference evidence="7 8" key="1">
    <citation type="submission" date="2017-11" db="EMBL/GenBank/DDBJ databases">
        <title>Understudied soil microbes with underappreciated capabilities: Untangling the Clostridium saccharolyticum group.</title>
        <authorList>
            <person name="Leschine S."/>
        </authorList>
    </citation>
    <scope>NUCLEOTIDE SEQUENCE [LARGE SCALE GENOMIC DNA]</scope>
    <source>
        <strain evidence="7 8">18A</strain>
    </source>
</reference>
<dbReference type="InterPro" id="IPR050399">
    <property type="entry name" value="HPr"/>
</dbReference>
<evidence type="ECO:0000256" key="3">
    <source>
        <dbReference type="ARBA" id="ARBA00020422"/>
    </source>
</evidence>
<dbReference type="SUPFAM" id="SSF55594">
    <property type="entry name" value="HPr-like"/>
    <property type="match status" value="1"/>
</dbReference>
<evidence type="ECO:0000256" key="1">
    <source>
        <dbReference type="ARBA" id="ARBA00003681"/>
    </source>
</evidence>
<dbReference type="AlphaFoldDB" id="A0A2M8ZA57"/>
<name>A0A2M8ZA57_9FIRM</name>
<dbReference type="PANTHER" id="PTHR33705:SF2">
    <property type="entry name" value="PHOSPHOCARRIER PROTEIN NPR"/>
    <property type="match status" value="1"/>
</dbReference>
<dbReference type="CDD" id="cd00367">
    <property type="entry name" value="PTS-HPr_like"/>
    <property type="match status" value="1"/>
</dbReference>
<accession>A0A2M8ZA57</accession>
<dbReference type="OrthoDB" id="9809047at2"/>
<dbReference type="Proteomes" id="UP000231092">
    <property type="component" value="Unassembled WGS sequence"/>
</dbReference>
<evidence type="ECO:0000256" key="2">
    <source>
        <dbReference type="ARBA" id="ARBA00004496"/>
    </source>
</evidence>
<dbReference type="PANTHER" id="PTHR33705">
    <property type="entry name" value="PHOSPHOCARRIER PROTEIN HPR"/>
    <property type="match status" value="1"/>
</dbReference>
<keyword evidence="5" id="KW-0598">Phosphotransferase system</keyword>
<evidence type="ECO:0000259" key="6">
    <source>
        <dbReference type="PROSITE" id="PS51350"/>
    </source>
</evidence>
<dbReference type="NCBIfam" id="TIGR01003">
    <property type="entry name" value="PTS_HPr_family"/>
    <property type="match status" value="1"/>
</dbReference>
<dbReference type="InterPro" id="IPR001020">
    <property type="entry name" value="PTS_HPr_His_P_site"/>
</dbReference>